<dbReference type="InterPro" id="IPR058575">
    <property type="entry name" value="NTP_transf_8_dom"/>
</dbReference>
<dbReference type="AlphaFoldDB" id="A0A4U6BNV5"/>
<reference evidence="2" key="1">
    <citation type="submission" date="2019-04" db="EMBL/GenBank/DDBJ databases">
        <title>Whole genome sequencing of cave bacteria.</title>
        <authorList>
            <person name="Gan H.M."/>
            <person name="Barton H."/>
            <person name="Savka M.A."/>
        </authorList>
    </citation>
    <scope>NUCLEOTIDE SEQUENCE [LARGE SCALE GENOMIC DNA]</scope>
    <source>
        <strain evidence="2">LC387</strain>
    </source>
</reference>
<evidence type="ECO:0000313" key="3">
    <source>
        <dbReference type="Proteomes" id="UP000034832"/>
    </source>
</evidence>
<dbReference type="Pfam" id="PF07369">
    <property type="entry name" value="DUF1488"/>
    <property type="match status" value="1"/>
</dbReference>
<protein>
    <submittedName>
        <fullName evidence="2">DUF1488 family protein</fullName>
    </submittedName>
</protein>
<sequence length="437" mass="48994">MPAPKLILQTTYAELLDRCANAAFSEAFAEEGTFIAKTVKERRYWYFQTGSTEGRTQRYVGPETPELLERIDRHKELRDDIRERRALVSTLVRSFGLPRPVPDIGNIIAALATAGVFRLRGVIVGTVAFQTYQAMLGVRLPTAPVQTGDVDIAQFKTVSVAVEDSTPPVLDVLKEVDKTFRPVPHLVDGRRVTSYTANGGMRVDFLTPNEGGETGEPQSLPALQTDAQPLRFLDYLIYEPEPAVIMHGAGIYVQVPAPARFAVHKLILSRRRREGEGRRGKDIKQAEALLRALADMRPHELKQAWDEARKRGPKWRQLLDEGLSDVPGYTRDLTLKIVRSLRSELPGIDLTFNNPPPRYDFQRDVVEFKGQALGQPVVCAISREALDDHFGTNGLDKRGRTEAFLKNRTKIEAMARNKYLKSPIEEPDAVLIKTSDI</sequence>
<dbReference type="Pfam" id="PF12281">
    <property type="entry name" value="NTP_transf_8"/>
    <property type="match status" value="1"/>
</dbReference>
<dbReference type="InterPro" id="IPR009962">
    <property type="entry name" value="DUF1488"/>
</dbReference>
<dbReference type="RefSeq" id="WP_052753826.1">
    <property type="nucleotide sequence ID" value="NZ_LBIA02000001.1"/>
</dbReference>
<organism evidence="2 3">
    <name type="scientific">Afipia massiliensis</name>
    <dbReference type="NCBI Taxonomy" id="211460"/>
    <lineage>
        <taxon>Bacteria</taxon>
        <taxon>Pseudomonadati</taxon>
        <taxon>Pseudomonadota</taxon>
        <taxon>Alphaproteobacteria</taxon>
        <taxon>Hyphomicrobiales</taxon>
        <taxon>Nitrobacteraceae</taxon>
        <taxon>Afipia</taxon>
    </lineage>
</organism>
<gene>
    <name evidence="2" type="ORF">YH63_011760</name>
</gene>
<comment type="caution">
    <text evidence="2">The sequence shown here is derived from an EMBL/GenBank/DDBJ whole genome shotgun (WGS) entry which is preliminary data.</text>
</comment>
<dbReference type="InterPro" id="IPR036692">
    <property type="entry name" value="Shew3726-like_sf"/>
</dbReference>
<name>A0A4U6BNV5_9BRAD</name>
<feature type="domain" description="Nucleotidyltransferase-like" evidence="1">
    <location>
        <begin position="104"/>
        <end position="308"/>
    </location>
</feature>
<accession>A0A4U6BNV5</accession>
<evidence type="ECO:0000259" key="1">
    <source>
        <dbReference type="Pfam" id="PF12281"/>
    </source>
</evidence>
<evidence type="ECO:0000313" key="2">
    <source>
        <dbReference type="EMBL" id="TKT72037.1"/>
    </source>
</evidence>
<dbReference type="OrthoDB" id="5469612at2"/>
<keyword evidence="3" id="KW-1185">Reference proteome</keyword>
<dbReference type="Proteomes" id="UP000034832">
    <property type="component" value="Unassembled WGS sequence"/>
</dbReference>
<dbReference type="SUPFAM" id="SSF160272">
    <property type="entry name" value="Shew3726-like"/>
    <property type="match status" value="1"/>
</dbReference>
<dbReference type="EMBL" id="LBIA02000001">
    <property type="protein sequence ID" value="TKT72037.1"/>
    <property type="molecule type" value="Genomic_DNA"/>
</dbReference>
<dbReference type="Gene3D" id="3.30.160.140">
    <property type="entry name" value="Shew3726-like"/>
    <property type="match status" value="1"/>
</dbReference>
<proteinExistence type="predicted"/>